<organism evidence="1 2">
    <name type="scientific">Rosistilla ulvae</name>
    <dbReference type="NCBI Taxonomy" id="1930277"/>
    <lineage>
        <taxon>Bacteria</taxon>
        <taxon>Pseudomonadati</taxon>
        <taxon>Planctomycetota</taxon>
        <taxon>Planctomycetia</taxon>
        <taxon>Pirellulales</taxon>
        <taxon>Pirellulaceae</taxon>
        <taxon>Rosistilla</taxon>
    </lineage>
</organism>
<dbReference type="KEGG" id="ruv:EC9_18240"/>
<protein>
    <submittedName>
        <fullName evidence="1">Uncharacterized protein</fullName>
    </submittedName>
</protein>
<sequence>MFLLPIAIYLFRASPCEQRSALSLMFSALFIFGIPCSVGRGADFDDNKGGTLRREGSTLAEVAGEVMPVGNRWVFVGSDQRTYRIHENLALQRIVRSLRRDHADSHWTIDGTITEFMDENFLELTRATRTSQSKRSEMKRETP</sequence>
<dbReference type="EMBL" id="CP036261">
    <property type="protein sequence ID" value="QDS87645.1"/>
    <property type="molecule type" value="Genomic_DNA"/>
</dbReference>
<reference evidence="1 2" key="1">
    <citation type="submission" date="2019-02" db="EMBL/GenBank/DDBJ databases">
        <title>Deep-cultivation of Planctomycetes and their phenomic and genomic characterization uncovers novel biology.</title>
        <authorList>
            <person name="Wiegand S."/>
            <person name="Jogler M."/>
            <person name="Boedeker C."/>
            <person name="Pinto D."/>
            <person name="Vollmers J."/>
            <person name="Rivas-Marin E."/>
            <person name="Kohn T."/>
            <person name="Peeters S.H."/>
            <person name="Heuer A."/>
            <person name="Rast P."/>
            <person name="Oberbeckmann S."/>
            <person name="Bunk B."/>
            <person name="Jeske O."/>
            <person name="Meyerdierks A."/>
            <person name="Storesund J.E."/>
            <person name="Kallscheuer N."/>
            <person name="Luecker S."/>
            <person name="Lage O.M."/>
            <person name="Pohl T."/>
            <person name="Merkel B.J."/>
            <person name="Hornburger P."/>
            <person name="Mueller R.-W."/>
            <person name="Bruemmer F."/>
            <person name="Labrenz M."/>
            <person name="Spormann A.M."/>
            <person name="Op den Camp H."/>
            <person name="Overmann J."/>
            <person name="Amann R."/>
            <person name="Jetten M.S.M."/>
            <person name="Mascher T."/>
            <person name="Medema M.H."/>
            <person name="Devos D.P."/>
            <person name="Kaster A.-K."/>
            <person name="Ovreas L."/>
            <person name="Rohde M."/>
            <person name="Galperin M.Y."/>
            <person name="Jogler C."/>
        </authorList>
    </citation>
    <scope>NUCLEOTIDE SEQUENCE [LARGE SCALE GENOMIC DNA]</scope>
    <source>
        <strain evidence="1 2">EC9</strain>
    </source>
</reference>
<proteinExistence type="predicted"/>
<evidence type="ECO:0000313" key="1">
    <source>
        <dbReference type="EMBL" id="QDS87645.1"/>
    </source>
</evidence>
<gene>
    <name evidence="1" type="ORF">EC9_18240</name>
</gene>
<dbReference type="AlphaFoldDB" id="A0A517LYE0"/>
<dbReference type="RefSeq" id="WP_145344145.1">
    <property type="nucleotide sequence ID" value="NZ_CP036261.1"/>
</dbReference>
<evidence type="ECO:0000313" key="2">
    <source>
        <dbReference type="Proteomes" id="UP000319557"/>
    </source>
</evidence>
<keyword evidence="2" id="KW-1185">Reference proteome</keyword>
<dbReference type="OrthoDB" id="272502at2"/>
<accession>A0A517LYE0</accession>
<name>A0A517LYE0_9BACT</name>
<dbReference type="Proteomes" id="UP000319557">
    <property type="component" value="Chromosome"/>
</dbReference>